<keyword evidence="7" id="KW-0472">Membrane</keyword>
<dbReference type="GO" id="GO:0004984">
    <property type="term" value="F:olfactory receptor activity"/>
    <property type="evidence" value="ECO:0007669"/>
    <property type="project" value="InterPro"/>
</dbReference>
<evidence type="ECO:0000256" key="9">
    <source>
        <dbReference type="ARBA" id="ARBA00023224"/>
    </source>
</evidence>
<dbReference type="Proteomes" id="UP000015102">
    <property type="component" value="Unassembled WGS sequence"/>
</dbReference>
<dbReference type="GO" id="GO:0007165">
    <property type="term" value="P:signal transduction"/>
    <property type="evidence" value="ECO:0007669"/>
    <property type="project" value="UniProtKB-KW"/>
</dbReference>
<evidence type="ECO:0000256" key="8">
    <source>
        <dbReference type="ARBA" id="ARBA00023170"/>
    </source>
</evidence>
<keyword evidence="2" id="KW-1003">Cell membrane</keyword>
<dbReference type="HOGENOM" id="CLU_160903_0_0_1"/>
<organism evidence="10 11">
    <name type="scientific">Megaselia scalaris</name>
    <name type="common">Humpbacked fly</name>
    <name type="synonym">Phora scalaris</name>
    <dbReference type="NCBI Taxonomy" id="36166"/>
    <lineage>
        <taxon>Eukaryota</taxon>
        <taxon>Metazoa</taxon>
        <taxon>Ecdysozoa</taxon>
        <taxon>Arthropoda</taxon>
        <taxon>Hexapoda</taxon>
        <taxon>Insecta</taxon>
        <taxon>Pterygota</taxon>
        <taxon>Neoptera</taxon>
        <taxon>Endopterygota</taxon>
        <taxon>Diptera</taxon>
        <taxon>Brachycera</taxon>
        <taxon>Muscomorpha</taxon>
        <taxon>Platypezoidea</taxon>
        <taxon>Phoridae</taxon>
        <taxon>Megaseliini</taxon>
        <taxon>Megaselia</taxon>
    </lineage>
</organism>
<dbReference type="GO" id="GO:0005886">
    <property type="term" value="C:plasma membrane"/>
    <property type="evidence" value="ECO:0007669"/>
    <property type="project" value="UniProtKB-SubCell"/>
</dbReference>
<evidence type="ECO:0000256" key="7">
    <source>
        <dbReference type="ARBA" id="ARBA00023136"/>
    </source>
</evidence>
<keyword evidence="4" id="KW-0812">Transmembrane</keyword>
<keyword evidence="5" id="KW-0552">Olfaction</keyword>
<dbReference type="Pfam" id="PF02949">
    <property type="entry name" value="7tm_6"/>
    <property type="match status" value="1"/>
</dbReference>
<comment type="subcellular location">
    <subcellularLocation>
        <location evidence="1">Cell membrane</location>
        <topology evidence="1">Multi-pass membrane protein</topology>
    </subcellularLocation>
</comment>
<dbReference type="InterPro" id="IPR004117">
    <property type="entry name" value="7tm6_olfct_rcpt"/>
</dbReference>
<dbReference type="PANTHER" id="PTHR21137:SF35">
    <property type="entry name" value="ODORANT RECEPTOR 19A-RELATED"/>
    <property type="match status" value="1"/>
</dbReference>
<evidence type="ECO:0000256" key="5">
    <source>
        <dbReference type="ARBA" id="ARBA00022725"/>
    </source>
</evidence>
<name>T1GWD2_MEGSC</name>
<evidence type="ECO:0000256" key="4">
    <source>
        <dbReference type="ARBA" id="ARBA00022692"/>
    </source>
</evidence>
<dbReference type="PANTHER" id="PTHR21137">
    <property type="entry name" value="ODORANT RECEPTOR"/>
    <property type="match status" value="1"/>
</dbReference>
<dbReference type="EMBL" id="CAQQ02158683">
    <property type="status" value="NOT_ANNOTATED_CDS"/>
    <property type="molecule type" value="Genomic_DNA"/>
</dbReference>
<dbReference type="STRING" id="36166.T1GWD2"/>
<dbReference type="OMA" id="WIICMTI"/>
<evidence type="ECO:0000313" key="11">
    <source>
        <dbReference type="Proteomes" id="UP000015102"/>
    </source>
</evidence>
<evidence type="ECO:0000256" key="6">
    <source>
        <dbReference type="ARBA" id="ARBA00022989"/>
    </source>
</evidence>
<reference evidence="11" key="1">
    <citation type="submission" date="2013-02" db="EMBL/GenBank/DDBJ databases">
        <authorList>
            <person name="Hughes D."/>
        </authorList>
    </citation>
    <scope>NUCLEOTIDE SEQUENCE</scope>
    <source>
        <strain>Durham</strain>
        <strain evidence="11">NC isolate 2 -- Noor lab</strain>
    </source>
</reference>
<evidence type="ECO:0008006" key="12">
    <source>
        <dbReference type="Google" id="ProtNLM"/>
    </source>
</evidence>
<dbReference type="SMR" id="T1GWD2"/>
<keyword evidence="3" id="KW-0716">Sensory transduction</keyword>
<dbReference type="AlphaFoldDB" id="T1GWD2"/>
<sequence length="99" mass="11450">MLKLYYIVYAVASPLKIFLTCYYGTAFQEECDNLTKSIFACNWVYQTRNFKNDLKMFLQGSLRTLKFSAGGIMTISLNGFLQVMKSAYSLFALLNHMRE</sequence>
<keyword evidence="9" id="KW-0807">Transducer</keyword>
<proteinExistence type="predicted"/>
<keyword evidence="11" id="KW-1185">Reference proteome</keyword>
<accession>T1GWD2</accession>
<dbReference type="EMBL" id="CAQQ02158682">
    <property type="status" value="NOT_ANNOTATED_CDS"/>
    <property type="molecule type" value="Genomic_DNA"/>
</dbReference>
<dbReference type="GO" id="GO:0005549">
    <property type="term" value="F:odorant binding"/>
    <property type="evidence" value="ECO:0007669"/>
    <property type="project" value="InterPro"/>
</dbReference>
<evidence type="ECO:0000313" key="10">
    <source>
        <dbReference type="EnsemblMetazoa" id="MESCA008105-PA"/>
    </source>
</evidence>
<dbReference type="EnsemblMetazoa" id="MESCA008105-RA">
    <property type="protein sequence ID" value="MESCA008105-PA"/>
    <property type="gene ID" value="MESCA008105"/>
</dbReference>
<evidence type="ECO:0000256" key="3">
    <source>
        <dbReference type="ARBA" id="ARBA00022606"/>
    </source>
</evidence>
<evidence type="ECO:0000256" key="2">
    <source>
        <dbReference type="ARBA" id="ARBA00022475"/>
    </source>
</evidence>
<keyword evidence="8" id="KW-0675">Receptor</keyword>
<keyword evidence="6" id="KW-1133">Transmembrane helix</keyword>
<evidence type="ECO:0000256" key="1">
    <source>
        <dbReference type="ARBA" id="ARBA00004651"/>
    </source>
</evidence>
<reference evidence="10" key="2">
    <citation type="submission" date="2015-06" db="UniProtKB">
        <authorList>
            <consortium name="EnsemblMetazoa"/>
        </authorList>
    </citation>
    <scope>IDENTIFICATION</scope>
</reference>
<protein>
    <recommendedName>
        <fullName evidence="12">Odorant receptor</fullName>
    </recommendedName>
</protein>